<dbReference type="FunFam" id="3.30.230.40:FF:000003">
    <property type="entry name" value="Imidazoleglycerol-phosphate dehydratase HisB"/>
    <property type="match status" value="1"/>
</dbReference>
<dbReference type="FunFam" id="3.30.230.40:FF:000001">
    <property type="entry name" value="Imidazoleglycerol-phosphate dehydratase HisB"/>
    <property type="match status" value="1"/>
</dbReference>
<dbReference type="NCBIfam" id="NF002114">
    <property type="entry name" value="PRK00951.2-4"/>
    <property type="match status" value="1"/>
</dbReference>
<keyword evidence="4 6" id="KW-0368">Histidine biosynthesis</keyword>
<dbReference type="STRING" id="1802448.A2672_01770"/>
<evidence type="ECO:0000256" key="5">
    <source>
        <dbReference type="ARBA" id="ARBA00023239"/>
    </source>
</evidence>
<evidence type="ECO:0000256" key="2">
    <source>
        <dbReference type="ARBA" id="ARBA00016664"/>
    </source>
</evidence>
<dbReference type="EC" id="4.2.1.19" evidence="6"/>
<dbReference type="NCBIfam" id="NF002111">
    <property type="entry name" value="PRK00951.2-1"/>
    <property type="match status" value="1"/>
</dbReference>
<evidence type="ECO:0000313" key="7">
    <source>
        <dbReference type="EMBL" id="OHA65195.1"/>
    </source>
</evidence>
<comment type="catalytic activity">
    <reaction evidence="6">
        <text>D-erythro-1-(imidazol-4-yl)glycerol 3-phosphate = 3-(imidazol-4-yl)-2-oxopropyl phosphate + H2O</text>
        <dbReference type="Rhea" id="RHEA:11040"/>
        <dbReference type="ChEBI" id="CHEBI:15377"/>
        <dbReference type="ChEBI" id="CHEBI:57766"/>
        <dbReference type="ChEBI" id="CHEBI:58278"/>
        <dbReference type="EC" id="4.2.1.19"/>
    </reaction>
</comment>
<comment type="caution">
    <text evidence="7">The sequence shown here is derived from an EMBL/GenBank/DDBJ whole genome shotgun (WGS) entry which is preliminary data.</text>
</comment>
<evidence type="ECO:0000256" key="3">
    <source>
        <dbReference type="ARBA" id="ARBA00022605"/>
    </source>
</evidence>
<dbReference type="Pfam" id="PF00475">
    <property type="entry name" value="IGPD"/>
    <property type="match status" value="1"/>
</dbReference>
<dbReference type="HAMAP" id="MF_00076">
    <property type="entry name" value="HisB"/>
    <property type="match status" value="1"/>
</dbReference>
<dbReference type="AlphaFoldDB" id="A0A1G2QX50"/>
<dbReference type="InterPro" id="IPR020568">
    <property type="entry name" value="Ribosomal_Su5_D2-typ_SF"/>
</dbReference>
<dbReference type="InterPro" id="IPR020565">
    <property type="entry name" value="ImidazoleglycerP_deHydtase_CS"/>
</dbReference>
<accession>A0A1G2QX50</accession>
<dbReference type="GO" id="GO:0004424">
    <property type="term" value="F:imidazoleglycerol-phosphate dehydratase activity"/>
    <property type="evidence" value="ECO:0007669"/>
    <property type="project" value="UniProtKB-UniRule"/>
</dbReference>
<comment type="similarity">
    <text evidence="6">Belongs to the imidazoleglycerol-phosphate dehydratase family.</text>
</comment>
<keyword evidence="5 6" id="KW-0456">Lyase</keyword>
<organism evidence="7 8">
    <name type="scientific">Candidatus Wildermuthbacteria bacterium RIFCSPHIGHO2_01_FULL_49_22b</name>
    <dbReference type="NCBI Taxonomy" id="1802448"/>
    <lineage>
        <taxon>Bacteria</taxon>
        <taxon>Candidatus Wildermuthiibacteriota</taxon>
    </lineage>
</organism>
<dbReference type="InterPro" id="IPR000807">
    <property type="entry name" value="ImidazoleglycerolP_deHydtase"/>
</dbReference>
<dbReference type="Proteomes" id="UP000178065">
    <property type="component" value="Unassembled WGS sequence"/>
</dbReference>
<dbReference type="PANTHER" id="PTHR23133:SF2">
    <property type="entry name" value="IMIDAZOLEGLYCEROL-PHOSPHATE DEHYDRATASE"/>
    <property type="match status" value="1"/>
</dbReference>
<dbReference type="EMBL" id="MHTT01000015">
    <property type="protein sequence ID" value="OHA65195.1"/>
    <property type="molecule type" value="Genomic_DNA"/>
</dbReference>
<dbReference type="Gene3D" id="3.30.230.40">
    <property type="entry name" value="Imidazole glycerol phosphate dehydratase, domain 1"/>
    <property type="match status" value="2"/>
</dbReference>
<evidence type="ECO:0000313" key="8">
    <source>
        <dbReference type="Proteomes" id="UP000178065"/>
    </source>
</evidence>
<dbReference type="CDD" id="cd07914">
    <property type="entry name" value="IGPD"/>
    <property type="match status" value="1"/>
</dbReference>
<dbReference type="GO" id="GO:0005737">
    <property type="term" value="C:cytoplasm"/>
    <property type="evidence" value="ECO:0007669"/>
    <property type="project" value="UniProtKB-SubCell"/>
</dbReference>
<protein>
    <recommendedName>
        <fullName evidence="2 6">Imidazoleglycerol-phosphate dehydratase</fullName>
        <shortName evidence="6">IGPD</shortName>
        <ecNumber evidence="6">4.2.1.19</ecNumber>
    </recommendedName>
</protein>
<dbReference type="PANTHER" id="PTHR23133">
    <property type="entry name" value="IMIDAZOLEGLYCEROL-PHOSPHATE DEHYDRATASE HIS7"/>
    <property type="match status" value="1"/>
</dbReference>
<evidence type="ECO:0000256" key="6">
    <source>
        <dbReference type="HAMAP-Rule" id="MF_00076"/>
    </source>
</evidence>
<comment type="pathway">
    <text evidence="1 6">Amino-acid biosynthesis; L-histidine biosynthesis; L-histidine from 5-phospho-alpha-D-ribose 1-diphosphate: step 6/9.</text>
</comment>
<gene>
    <name evidence="6" type="primary">hisB</name>
    <name evidence="7" type="ORF">A2672_01770</name>
</gene>
<dbReference type="SUPFAM" id="SSF54211">
    <property type="entry name" value="Ribosomal protein S5 domain 2-like"/>
    <property type="match status" value="2"/>
</dbReference>
<keyword evidence="6" id="KW-0963">Cytoplasm</keyword>
<dbReference type="UniPathway" id="UPA00031">
    <property type="reaction ID" value="UER00011"/>
</dbReference>
<dbReference type="GO" id="GO:0000105">
    <property type="term" value="P:L-histidine biosynthetic process"/>
    <property type="evidence" value="ECO:0007669"/>
    <property type="project" value="UniProtKB-UniRule"/>
</dbReference>
<dbReference type="PROSITE" id="PS00954">
    <property type="entry name" value="IGP_DEHYDRATASE_1"/>
    <property type="match status" value="1"/>
</dbReference>
<keyword evidence="3 6" id="KW-0028">Amino-acid biosynthesis</keyword>
<comment type="subcellular location">
    <subcellularLocation>
        <location evidence="6">Cytoplasm</location>
    </subcellularLocation>
</comment>
<sequence length="197" mass="22098">MKKRRAYCRRKTKETDIAIDLAIEGLGHGDIKTPIPFLSHMLDNFARHGAFDLKVRAKGDIEIDDHHTFEDLGLALGEAFGKALGDKKGINRAGYFVFPMDEALSLVAVDISGRAHLTYDVKFKPYIGGHTSPDLIKHFFEAFCRALKTTLHVRIIYPGEVHHQAESMFKAFGKAMKMACSQDKRLLKKLPSTKGKI</sequence>
<evidence type="ECO:0000256" key="4">
    <source>
        <dbReference type="ARBA" id="ARBA00023102"/>
    </source>
</evidence>
<dbReference type="InterPro" id="IPR038494">
    <property type="entry name" value="IGPD_sf"/>
</dbReference>
<reference evidence="7 8" key="1">
    <citation type="journal article" date="2016" name="Nat. Commun.">
        <title>Thousands of microbial genomes shed light on interconnected biogeochemical processes in an aquifer system.</title>
        <authorList>
            <person name="Anantharaman K."/>
            <person name="Brown C.T."/>
            <person name="Hug L.A."/>
            <person name="Sharon I."/>
            <person name="Castelle C.J."/>
            <person name="Probst A.J."/>
            <person name="Thomas B.C."/>
            <person name="Singh A."/>
            <person name="Wilkins M.J."/>
            <person name="Karaoz U."/>
            <person name="Brodie E.L."/>
            <person name="Williams K.H."/>
            <person name="Hubbard S.S."/>
            <person name="Banfield J.F."/>
        </authorList>
    </citation>
    <scope>NUCLEOTIDE SEQUENCE [LARGE SCALE GENOMIC DNA]</scope>
</reference>
<evidence type="ECO:0000256" key="1">
    <source>
        <dbReference type="ARBA" id="ARBA00005047"/>
    </source>
</evidence>
<name>A0A1G2QX50_9BACT</name>
<proteinExistence type="inferred from homology"/>